<dbReference type="PROSITE" id="PS51379">
    <property type="entry name" value="4FE4S_FER_2"/>
    <property type="match status" value="1"/>
</dbReference>
<dbReference type="GO" id="GO:1901285">
    <property type="term" value="P:5,6,7,8-tetrahydromethanopterin biosynthetic process"/>
    <property type="evidence" value="ECO:0007669"/>
    <property type="project" value="InterPro"/>
</dbReference>
<feature type="domain" description="4Fe-4S ferredoxin-type" evidence="1">
    <location>
        <begin position="167"/>
        <end position="196"/>
    </location>
</feature>
<organism evidence="2 3">
    <name type="scientific">Methanothermobacter defluvii</name>
    <dbReference type="NCBI Taxonomy" id="49339"/>
    <lineage>
        <taxon>Archaea</taxon>
        <taxon>Methanobacteriati</taxon>
        <taxon>Methanobacteriota</taxon>
        <taxon>Methanomada group</taxon>
        <taxon>Methanobacteria</taxon>
        <taxon>Methanobacteriales</taxon>
        <taxon>Methanobacteriaceae</taxon>
        <taxon>Methanothermobacter</taxon>
    </lineage>
</organism>
<evidence type="ECO:0000313" key="3">
    <source>
        <dbReference type="Proteomes" id="UP000256864"/>
    </source>
</evidence>
<gene>
    <name evidence="2" type="ORF">C7452_0009</name>
</gene>
<comment type="caution">
    <text evidence="2">The sequence shown here is derived from an EMBL/GenBank/DDBJ whole genome shotgun (WGS) entry which is preliminary data.</text>
</comment>
<dbReference type="InterPro" id="IPR014073">
    <property type="entry name" value="DmrX"/>
</dbReference>
<sequence>MRIAWAFTGAGHLLLESVKALEAMVEGGHEVTILLSGAAEEVLRMYGLLERVKRLSGGYYRELISEGEEGYSFPITGRLSMGRYDLLVVSPVTSNTVAKVVHGIADTLVTNAVAQAGKGGVPVYCVPVDLEEGDVETVLPSKLELELCRGCEPCLAAAACPEDAIVPGVEIRLLSCRGCGACRTACPHGAVSGGRIITIHMREVDIRNTARLAAMDGIRVFAKPGEILENMAHSHI</sequence>
<dbReference type="Pfam" id="PF00037">
    <property type="entry name" value="Fer4"/>
    <property type="match status" value="1"/>
</dbReference>
<evidence type="ECO:0000313" key="2">
    <source>
        <dbReference type="EMBL" id="REE28023.1"/>
    </source>
</evidence>
<dbReference type="SUPFAM" id="SSF52507">
    <property type="entry name" value="Homo-oligomeric flavin-containing Cys decarboxylases, HFCD"/>
    <property type="match status" value="1"/>
</dbReference>
<evidence type="ECO:0000259" key="1">
    <source>
        <dbReference type="PROSITE" id="PS51379"/>
    </source>
</evidence>
<dbReference type="Gene3D" id="3.40.50.1950">
    <property type="entry name" value="Flavin prenyltransferase-like"/>
    <property type="match status" value="1"/>
</dbReference>
<dbReference type="InterPro" id="IPR017896">
    <property type="entry name" value="4Fe4S_Fe-S-bd"/>
</dbReference>
<keyword evidence="3" id="KW-1185">Reference proteome</keyword>
<dbReference type="Pfam" id="PF02441">
    <property type="entry name" value="Flavoprotein"/>
    <property type="match status" value="1"/>
</dbReference>
<dbReference type="GO" id="GO:0016645">
    <property type="term" value="F:oxidoreductase activity, acting on the CH-NH group of donors"/>
    <property type="evidence" value="ECO:0007669"/>
    <property type="project" value="InterPro"/>
</dbReference>
<reference evidence="2 3" key="1">
    <citation type="submission" date="2018-07" db="EMBL/GenBank/DDBJ databases">
        <title>Genomic Encyclopedia of Type Strains, Phase IV (KMG-IV): sequencing the most valuable type-strain genomes for metagenomic binning, comparative biology and taxonomic classification.</title>
        <authorList>
            <person name="Goeker M."/>
        </authorList>
    </citation>
    <scope>NUCLEOTIDE SEQUENCE [LARGE SCALE GENOMIC DNA]</scope>
    <source>
        <strain evidence="2 3">DSM 7466</strain>
    </source>
</reference>
<protein>
    <submittedName>
        <fullName evidence="2">Dihydromethanopterin reductase (Acceptor)</fullName>
    </submittedName>
</protein>
<dbReference type="PROSITE" id="PS00198">
    <property type="entry name" value="4FE4S_FER_1"/>
    <property type="match status" value="1"/>
</dbReference>
<proteinExistence type="predicted"/>
<dbReference type="RefSeq" id="WP_115891891.1">
    <property type="nucleotide sequence ID" value="NZ_QREL01000001.1"/>
</dbReference>
<dbReference type="InterPro" id="IPR036551">
    <property type="entry name" value="Flavin_trans-like"/>
</dbReference>
<dbReference type="AlphaFoldDB" id="A0A371NBZ8"/>
<dbReference type="Gene3D" id="3.30.70.20">
    <property type="match status" value="1"/>
</dbReference>
<dbReference type="InterPro" id="IPR017900">
    <property type="entry name" value="4Fe4S_Fe_S_CS"/>
</dbReference>
<dbReference type="Proteomes" id="UP000256864">
    <property type="component" value="Unassembled WGS sequence"/>
</dbReference>
<dbReference type="EMBL" id="QREL01000001">
    <property type="protein sequence ID" value="REE28023.1"/>
    <property type="molecule type" value="Genomic_DNA"/>
</dbReference>
<accession>A0A371NBZ8</accession>
<dbReference type="NCBIfam" id="TIGR02700">
    <property type="entry name" value="flavo_MJ0208"/>
    <property type="match status" value="1"/>
</dbReference>
<dbReference type="GO" id="GO:0051539">
    <property type="term" value="F:4 iron, 4 sulfur cluster binding"/>
    <property type="evidence" value="ECO:0007669"/>
    <property type="project" value="InterPro"/>
</dbReference>
<name>A0A371NBZ8_9EURY</name>
<dbReference type="InterPro" id="IPR003382">
    <property type="entry name" value="Flavoprotein"/>
</dbReference>